<dbReference type="PANTHER" id="PTHR19372:SF7">
    <property type="entry name" value="SULFITE OXIDASE, MITOCHONDRIAL"/>
    <property type="match status" value="1"/>
</dbReference>
<dbReference type="EMBL" id="FOZK01000001">
    <property type="protein sequence ID" value="SFR91048.1"/>
    <property type="molecule type" value="Genomic_DNA"/>
</dbReference>
<evidence type="ECO:0000259" key="3">
    <source>
        <dbReference type="Pfam" id="PF03404"/>
    </source>
</evidence>
<dbReference type="RefSeq" id="WP_089814220.1">
    <property type="nucleotide sequence ID" value="NZ_FOZK01000001.1"/>
</dbReference>
<dbReference type="InterPro" id="IPR036374">
    <property type="entry name" value="OxRdtase_Mopterin-bd_sf"/>
</dbReference>
<dbReference type="Pfam" id="PF03404">
    <property type="entry name" value="Mo-co_dimer"/>
    <property type="match status" value="1"/>
</dbReference>
<dbReference type="InterPro" id="IPR000572">
    <property type="entry name" value="OxRdtase_Mopterin-bd_dom"/>
</dbReference>
<reference evidence="4 5" key="1">
    <citation type="submission" date="2016-10" db="EMBL/GenBank/DDBJ databases">
        <authorList>
            <person name="de Groot N.N."/>
        </authorList>
    </citation>
    <scope>NUCLEOTIDE SEQUENCE [LARGE SCALE GENOMIC DNA]</scope>
    <source>
        <strain evidence="4 5">CGMCC 1.10457</strain>
    </source>
</reference>
<keyword evidence="1" id="KW-1133">Transmembrane helix</keyword>
<keyword evidence="5" id="KW-1185">Reference proteome</keyword>
<feature type="transmembrane region" description="Helical" evidence="1">
    <location>
        <begin position="46"/>
        <end position="63"/>
    </location>
</feature>
<evidence type="ECO:0000256" key="1">
    <source>
        <dbReference type="SAM" id="Phobius"/>
    </source>
</evidence>
<dbReference type="PANTHER" id="PTHR19372">
    <property type="entry name" value="SULFITE REDUCTASE"/>
    <property type="match status" value="1"/>
</dbReference>
<feature type="transmembrane region" description="Helical" evidence="1">
    <location>
        <begin position="101"/>
        <end position="119"/>
    </location>
</feature>
<keyword evidence="1" id="KW-0472">Membrane</keyword>
<organism evidence="4 5">
    <name type="scientific">Halomicrobium zhouii</name>
    <dbReference type="NCBI Taxonomy" id="767519"/>
    <lineage>
        <taxon>Archaea</taxon>
        <taxon>Methanobacteriati</taxon>
        <taxon>Methanobacteriota</taxon>
        <taxon>Stenosarchaea group</taxon>
        <taxon>Halobacteria</taxon>
        <taxon>Halobacteriales</taxon>
        <taxon>Haloarculaceae</taxon>
        <taxon>Halomicrobium</taxon>
    </lineage>
</organism>
<dbReference type="Pfam" id="PF00174">
    <property type="entry name" value="Oxidored_molyb"/>
    <property type="match status" value="1"/>
</dbReference>
<dbReference type="GO" id="GO:0006790">
    <property type="term" value="P:sulfur compound metabolic process"/>
    <property type="evidence" value="ECO:0007669"/>
    <property type="project" value="TreeGrafter"/>
</dbReference>
<evidence type="ECO:0000259" key="2">
    <source>
        <dbReference type="Pfam" id="PF00174"/>
    </source>
</evidence>
<dbReference type="SUPFAM" id="SSF81296">
    <property type="entry name" value="E set domains"/>
    <property type="match status" value="1"/>
</dbReference>
<dbReference type="GO" id="GO:0030151">
    <property type="term" value="F:molybdenum ion binding"/>
    <property type="evidence" value="ECO:0007669"/>
    <property type="project" value="InterPro"/>
</dbReference>
<dbReference type="Gene3D" id="2.60.40.650">
    <property type="match status" value="1"/>
</dbReference>
<feature type="transmembrane region" description="Helical" evidence="1">
    <location>
        <begin position="69"/>
        <end position="94"/>
    </location>
</feature>
<feature type="transmembrane region" description="Helical" evidence="1">
    <location>
        <begin position="155"/>
        <end position="176"/>
    </location>
</feature>
<dbReference type="SUPFAM" id="SSF56524">
    <property type="entry name" value="Oxidoreductase molybdopterin-binding domain"/>
    <property type="match status" value="1"/>
</dbReference>
<feature type="domain" description="Moybdenum cofactor oxidoreductase dimerisation" evidence="3">
    <location>
        <begin position="401"/>
        <end position="475"/>
    </location>
</feature>
<dbReference type="OrthoDB" id="9576at2157"/>
<evidence type="ECO:0000313" key="5">
    <source>
        <dbReference type="Proteomes" id="UP000199062"/>
    </source>
</evidence>
<dbReference type="STRING" id="767519.SAMN05216559_0871"/>
<sequence length="500" mass="53507">MPTNIRDSVSWSEIVFAVLAGVTGVAGSYAVAGYTREFIVAPIDALVVRLTPGPIVAFVIQNVGERGHLLHIALSFTIAIGVLAGTAIVGLLVARRFGHPTAGVLLAAVLAWGVTTAIATEPTLALAAAGPVAVFTAVGSAPFSSPDHDQSRRSALVSAAGALTFVGVSIGLGRLMTTGGPASDEREPIDEEVSTLMQEAERKSLDVDGDIPGLVSTFEEFYNVDIAEFDPDLSADGWSLTVTGEVGTDVTVSFDELTDMPTERRFETLRCVGESLNGHKLDNAVWTGTPIKPLLEEADPEGECRCAMLRAEDDYFVQFPIEALEDGFLAWGMNGQALPQSHGHPVRVLVPGHWGETNVKWLAEIELLDEAMDGYWERRGWHGTGPVNTVAKLWSESMLDDGQIEVAGHAYAGTRGVDTVEVSVDGGDTWRDAELSEPLPGEDVWRQWRFEFEPRASQEVVVRAIDGDGTVQAEERSEAFPSGATGWVSKTVNMMDASSS</sequence>
<feature type="domain" description="Oxidoreductase molybdopterin-binding" evidence="2">
    <location>
        <begin position="231"/>
        <end position="376"/>
    </location>
</feature>
<dbReference type="AlphaFoldDB" id="A0A1I6KJ19"/>
<dbReference type="GO" id="GO:0020037">
    <property type="term" value="F:heme binding"/>
    <property type="evidence" value="ECO:0007669"/>
    <property type="project" value="TreeGrafter"/>
</dbReference>
<feature type="transmembrane region" description="Helical" evidence="1">
    <location>
        <begin position="14"/>
        <end position="34"/>
    </location>
</feature>
<dbReference type="Proteomes" id="UP000199062">
    <property type="component" value="Unassembled WGS sequence"/>
</dbReference>
<dbReference type="GO" id="GO:0008482">
    <property type="term" value="F:sulfite oxidase activity"/>
    <property type="evidence" value="ECO:0007669"/>
    <property type="project" value="TreeGrafter"/>
</dbReference>
<name>A0A1I6KJ19_9EURY</name>
<dbReference type="GO" id="GO:0043546">
    <property type="term" value="F:molybdopterin cofactor binding"/>
    <property type="evidence" value="ECO:0007669"/>
    <property type="project" value="TreeGrafter"/>
</dbReference>
<accession>A0A1I6KJ19</accession>
<gene>
    <name evidence="4" type="ORF">SAMN05216559_0871</name>
</gene>
<feature type="transmembrane region" description="Helical" evidence="1">
    <location>
        <begin position="125"/>
        <end position="143"/>
    </location>
</feature>
<evidence type="ECO:0000313" key="4">
    <source>
        <dbReference type="EMBL" id="SFR91048.1"/>
    </source>
</evidence>
<dbReference type="InterPro" id="IPR005066">
    <property type="entry name" value="MoCF_OxRdtse_dimer"/>
</dbReference>
<keyword evidence="1" id="KW-0812">Transmembrane</keyword>
<dbReference type="InterPro" id="IPR014756">
    <property type="entry name" value="Ig_E-set"/>
</dbReference>
<proteinExistence type="predicted"/>
<dbReference type="Gene3D" id="3.90.420.10">
    <property type="entry name" value="Oxidoreductase, molybdopterin-binding domain"/>
    <property type="match status" value="1"/>
</dbReference>
<protein>
    <submittedName>
        <fullName evidence="4">Mo-co oxidoreductase dimerisation domain-containing protein</fullName>
    </submittedName>
</protein>